<accession>A0A1B7T7A7</accession>
<organism evidence="1 2">
    <name type="scientific">Hanseniaspora valbyensis NRRL Y-1626</name>
    <dbReference type="NCBI Taxonomy" id="766949"/>
    <lineage>
        <taxon>Eukaryota</taxon>
        <taxon>Fungi</taxon>
        <taxon>Dikarya</taxon>
        <taxon>Ascomycota</taxon>
        <taxon>Saccharomycotina</taxon>
        <taxon>Saccharomycetes</taxon>
        <taxon>Saccharomycodales</taxon>
        <taxon>Saccharomycodaceae</taxon>
        <taxon>Hanseniaspora</taxon>
    </lineage>
</organism>
<dbReference type="EMBL" id="LXPE01000549">
    <property type="protein sequence ID" value="OBA24600.1"/>
    <property type="molecule type" value="Genomic_DNA"/>
</dbReference>
<gene>
    <name evidence="1" type="ORF">HANVADRAFT_4579</name>
</gene>
<dbReference type="OrthoDB" id="2141925at2759"/>
<dbReference type="Proteomes" id="UP000092321">
    <property type="component" value="Unassembled WGS sequence"/>
</dbReference>
<keyword evidence="2" id="KW-1185">Reference proteome</keyword>
<protein>
    <submittedName>
        <fullName evidence="1">Uncharacterized protein</fullName>
    </submittedName>
</protein>
<proteinExistence type="predicted"/>
<evidence type="ECO:0000313" key="2">
    <source>
        <dbReference type="Proteomes" id="UP000092321"/>
    </source>
</evidence>
<name>A0A1B7T7A7_9ASCO</name>
<comment type="caution">
    <text evidence="1">The sequence shown here is derived from an EMBL/GenBank/DDBJ whole genome shotgun (WGS) entry which is preliminary data.</text>
</comment>
<evidence type="ECO:0000313" key="1">
    <source>
        <dbReference type="EMBL" id="OBA24600.1"/>
    </source>
</evidence>
<reference evidence="2" key="1">
    <citation type="journal article" date="2016" name="Proc. Natl. Acad. Sci. U.S.A.">
        <title>Comparative genomics of biotechnologically important yeasts.</title>
        <authorList>
            <person name="Riley R."/>
            <person name="Haridas S."/>
            <person name="Wolfe K.H."/>
            <person name="Lopes M.R."/>
            <person name="Hittinger C.T."/>
            <person name="Goeker M."/>
            <person name="Salamov A.A."/>
            <person name="Wisecaver J.H."/>
            <person name="Long T.M."/>
            <person name="Calvey C.H."/>
            <person name="Aerts A.L."/>
            <person name="Barry K.W."/>
            <person name="Choi C."/>
            <person name="Clum A."/>
            <person name="Coughlan A.Y."/>
            <person name="Deshpande S."/>
            <person name="Douglass A.P."/>
            <person name="Hanson S.J."/>
            <person name="Klenk H.-P."/>
            <person name="LaButti K.M."/>
            <person name="Lapidus A."/>
            <person name="Lindquist E.A."/>
            <person name="Lipzen A.M."/>
            <person name="Meier-Kolthoff J.P."/>
            <person name="Ohm R.A."/>
            <person name="Otillar R.P."/>
            <person name="Pangilinan J.L."/>
            <person name="Peng Y."/>
            <person name="Rokas A."/>
            <person name="Rosa C.A."/>
            <person name="Scheuner C."/>
            <person name="Sibirny A.A."/>
            <person name="Slot J.C."/>
            <person name="Stielow J.B."/>
            <person name="Sun H."/>
            <person name="Kurtzman C.P."/>
            <person name="Blackwell M."/>
            <person name="Grigoriev I.V."/>
            <person name="Jeffries T.W."/>
        </authorList>
    </citation>
    <scope>NUCLEOTIDE SEQUENCE [LARGE SCALE GENOMIC DNA]</scope>
    <source>
        <strain evidence="2">NRRL Y-1626</strain>
    </source>
</reference>
<feature type="non-terminal residue" evidence="1">
    <location>
        <position position="86"/>
    </location>
</feature>
<dbReference type="AlphaFoldDB" id="A0A1B7T7A7"/>
<sequence length="86" mass="10161">MDNILDDENLIELKIPDVAYKILNLHLNNISDLKSVEPYEHLSWYKILKHYYKINYGDSLKLQKDDIKPLTDLYSKINSGNRSDYS</sequence>